<feature type="compositionally biased region" description="Low complexity" evidence="10">
    <location>
        <begin position="71"/>
        <end position="87"/>
    </location>
</feature>
<evidence type="ECO:0000256" key="5">
    <source>
        <dbReference type="ARBA" id="ARBA00023004"/>
    </source>
</evidence>
<evidence type="ECO:0000256" key="7">
    <source>
        <dbReference type="ARBA" id="ARBA00023157"/>
    </source>
</evidence>
<dbReference type="PANTHER" id="PTHR10134">
    <property type="entry name" value="CYTOCHROME B-C1 COMPLEX SUBUNIT RIESKE, MITOCHONDRIAL"/>
    <property type="match status" value="1"/>
</dbReference>
<comment type="function">
    <text evidence="1">Iron-sulfur subunit of the cytochrome bc1 complex, an essential component of the respiratory electron transport chain required for ATP synthesis. The bc1 complex catalyzes the oxidation of menaquinol and the reduction of cytochrome c in the respiratory chain. The bc1 complex operates through a Q-cycle mechanism that couples electron transfer to generation of the proton gradient that drives ATP synthesis.</text>
</comment>
<dbReference type="SUPFAM" id="SSF50022">
    <property type="entry name" value="ISP domain"/>
    <property type="match status" value="1"/>
</dbReference>
<reference evidence="12" key="1">
    <citation type="journal article" date="2014" name="Int. J. Syst. Evol. Microbiol.">
        <title>Complete genome sequence of Corynebacterium casei LMG S-19264T (=DSM 44701T), isolated from a smear-ripened cheese.</title>
        <authorList>
            <consortium name="US DOE Joint Genome Institute (JGI-PGF)"/>
            <person name="Walter F."/>
            <person name="Albersmeier A."/>
            <person name="Kalinowski J."/>
            <person name="Ruckert C."/>
        </authorList>
    </citation>
    <scope>NUCLEOTIDE SEQUENCE</scope>
    <source>
        <strain evidence="12">CGMCC 4.7308</strain>
    </source>
</reference>
<comment type="caution">
    <text evidence="12">The sequence shown here is derived from an EMBL/GenBank/DDBJ whole genome shotgun (WGS) entry which is preliminary data.</text>
</comment>
<dbReference type="InterPro" id="IPR017941">
    <property type="entry name" value="Rieske_2Fe-2S"/>
</dbReference>
<keyword evidence="4" id="KW-0479">Metal-binding</keyword>
<keyword evidence="5" id="KW-0408">Iron</keyword>
<keyword evidence="3" id="KW-0001">2Fe-2S</keyword>
<proteinExistence type="predicted"/>
<dbReference type="GO" id="GO:0016020">
    <property type="term" value="C:membrane"/>
    <property type="evidence" value="ECO:0007669"/>
    <property type="project" value="InterPro"/>
</dbReference>
<dbReference type="Proteomes" id="UP000655208">
    <property type="component" value="Unassembled WGS sequence"/>
</dbReference>
<evidence type="ECO:0000313" key="12">
    <source>
        <dbReference type="EMBL" id="GGM03522.1"/>
    </source>
</evidence>
<dbReference type="InterPro" id="IPR006311">
    <property type="entry name" value="TAT_signal"/>
</dbReference>
<protein>
    <recommendedName>
        <fullName evidence="2">Cytochrome bc1 complex Rieske iron-sulfur subunit</fullName>
    </recommendedName>
    <alternativeName>
        <fullName evidence="8">Cytochrome bc1 reductase complex subunit QcrA</fullName>
    </alternativeName>
</protein>
<evidence type="ECO:0000256" key="1">
    <source>
        <dbReference type="ARBA" id="ARBA00002494"/>
    </source>
</evidence>
<dbReference type="InterPro" id="IPR014349">
    <property type="entry name" value="Rieske_Fe-S_prot"/>
</dbReference>
<dbReference type="Gene3D" id="2.102.10.10">
    <property type="entry name" value="Rieske [2Fe-2S] iron-sulphur domain"/>
    <property type="match status" value="1"/>
</dbReference>
<sequence length="194" mass="18811">MNHPPWPFVDHTMTANPVTRPQTDEDHRAADCPLPRAASGLPLCASRRQALKVAGLGAGALALAACGSDSSSTPSSASSASSSSSGTGTAGGAAGSGGTGLVALADVPVGAAVSASDANGKPLIIAQPTAGTAVAFSALCPHQGCTVQPASSDLNCPCHGSRFNTTTGAVLNGPATKGLTEVPVTVKNGQVVAD</sequence>
<dbReference type="GO" id="GO:0004497">
    <property type="term" value="F:monooxygenase activity"/>
    <property type="evidence" value="ECO:0007669"/>
    <property type="project" value="UniProtKB-ARBA"/>
</dbReference>
<evidence type="ECO:0000256" key="2">
    <source>
        <dbReference type="ARBA" id="ARBA00015816"/>
    </source>
</evidence>
<evidence type="ECO:0000259" key="11">
    <source>
        <dbReference type="PROSITE" id="PS51296"/>
    </source>
</evidence>
<dbReference type="PROSITE" id="PS51296">
    <property type="entry name" value="RIESKE"/>
    <property type="match status" value="1"/>
</dbReference>
<comment type="cofactor">
    <cofactor evidence="9">
        <name>[2Fe-2S] cluster</name>
        <dbReference type="ChEBI" id="CHEBI:190135"/>
    </cofactor>
</comment>
<feature type="domain" description="Rieske" evidence="11">
    <location>
        <begin position="99"/>
        <end position="193"/>
    </location>
</feature>
<keyword evidence="7" id="KW-1015">Disulfide bond</keyword>
<evidence type="ECO:0000256" key="4">
    <source>
        <dbReference type="ARBA" id="ARBA00022723"/>
    </source>
</evidence>
<reference evidence="12" key="2">
    <citation type="submission" date="2020-09" db="EMBL/GenBank/DDBJ databases">
        <authorList>
            <person name="Sun Q."/>
            <person name="Zhou Y."/>
        </authorList>
    </citation>
    <scope>NUCLEOTIDE SEQUENCE</scope>
    <source>
        <strain evidence="12">CGMCC 4.7308</strain>
    </source>
</reference>
<dbReference type="PROSITE" id="PS51318">
    <property type="entry name" value="TAT"/>
    <property type="match status" value="1"/>
</dbReference>
<organism evidence="12 13">
    <name type="scientific">Nakamurella endophytica</name>
    <dbReference type="NCBI Taxonomy" id="1748367"/>
    <lineage>
        <taxon>Bacteria</taxon>
        <taxon>Bacillati</taxon>
        <taxon>Actinomycetota</taxon>
        <taxon>Actinomycetes</taxon>
        <taxon>Nakamurellales</taxon>
        <taxon>Nakamurellaceae</taxon>
        <taxon>Nakamurella</taxon>
    </lineage>
</organism>
<dbReference type="InterPro" id="IPR005805">
    <property type="entry name" value="Rieske_Fe-S_prot_C"/>
</dbReference>
<keyword evidence="13" id="KW-1185">Reference proteome</keyword>
<dbReference type="GO" id="GO:0051537">
    <property type="term" value="F:2 iron, 2 sulfur cluster binding"/>
    <property type="evidence" value="ECO:0007669"/>
    <property type="project" value="UniProtKB-KW"/>
</dbReference>
<dbReference type="GO" id="GO:0046872">
    <property type="term" value="F:metal ion binding"/>
    <property type="evidence" value="ECO:0007669"/>
    <property type="project" value="UniProtKB-KW"/>
</dbReference>
<feature type="region of interest" description="Disordered" evidence="10">
    <location>
        <begin position="71"/>
        <end position="95"/>
    </location>
</feature>
<evidence type="ECO:0000256" key="8">
    <source>
        <dbReference type="ARBA" id="ARBA00029586"/>
    </source>
</evidence>
<dbReference type="CDD" id="cd03467">
    <property type="entry name" value="Rieske"/>
    <property type="match status" value="1"/>
</dbReference>
<dbReference type="PRINTS" id="PR00162">
    <property type="entry name" value="RIESKE"/>
</dbReference>
<dbReference type="Pfam" id="PF00355">
    <property type="entry name" value="Rieske"/>
    <property type="match status" value="1"/>
</dbReference>
<keyword evidence="6" id="KW-0411">Iron-sulfur</keyword>
<name>A0A917WFV3_9ACTN</name>
<dbReference type="EMBL" id="BMNA01000004">
    <property type="protein sequence ID" value="GGM03522.1"/>
    <property type="molecule type" value="Genomic_DNA"/>
</dbReference>
<evidence type="ECO:0000256" key="9">
    <source>
        <dbReference type="ARBA" id="ARBA00034078"/>
    </source>
</evidence>
<evidence type="ECO:0000256" key="3">
    <source>
        <dbReference type="ARBA" id="ARBA00022714"/>
    </source>
</evidence>
<evidence type="ECO:0000256" key="6">
    <source>
        <dbReference type="ARBA" id="ARBA00023014"/>
    </source>
</evidence>
<feature type="region of interest" description="Disordered" evidence="10">
    <location>
        <begin position="1"/>
        <end position="32"/>
    </location>
</feature>
<gene>
    <name evidence="12" type="ORF">GCM10011594_24630</name>
</gene>
<evidence type="ECO:0000256" key="10">
    <source>
        <dbReference type="SAM" id="MobiDB-lite"/>
    </source>
</evidence>
<evidence type="ECO:0000313" key="13">
    <source>
        <dbReference type="Proteomes" id="UP000655208"/>
    </source>
</evidence>
<dbReference type="GO" id="GO:0016705">
    <property type="term" value="F:oxidoreductase activity, acting on paired donors, with incorporation or reduction of molecular oxygen"/>
    <property type="evidence" value="ECO:0007669"/>
    <property type="project" value="UniProtKB-ARBA"/>
</dbReference>
<dbReference type="InterPro" id="IPR036922">
    <property type="entry name" value="Rieske_2Fe-2S_sf"/>
</dbReference>
<accession>A0A917WFV3</accession>
<dbReference type="AlphaFoldDB" id="A0A917WFV3"/>